<evidence type="ECO:0000256" key="5">
    <source>
        <dbReference type="ARBA" id="ARBA00022722"/>
    </source>
</evidence>
<dbReference type="Pfam" id="PF00929">
    <property type="entry name" value="RNase_T"/>
    <property type="match status" value="1"/>
</dbReference>
<sequence>MGFWDGIATIVVSLYLLIAVLGSLRYLINCLWTFTHPTWEDCPFWPRDVFANFYSICLALFSVQLQPQPSITNGYVRASPRTGNTTPTILGLDCEMVGIGEDGKRHALARVSLVDFSGRVVYDSYVKSTVPVTDYRTFVSGIEAQHLERAPSFSKVRAAVEQLISGATLVGHGLDNDLKILRLEHPVQHCRDTAYYWQFRELLKISRCPPLKQLVETVLGDKQFQNGAHDPVEDAYAPLRIYKKYREDWDRDVCRQEWS</sequence>
<evidence type="ECO:0000313" key="13">
    <source>
        <dbReference type="Proteomes" id="UP001177023"/>
    </source>
</evidence>
<dbReference type="SMART" id="SM00479">
    <property type="entry name" value="EXOIII"/>
    <property type="match status" value="1"/>
</dbReference>
<reference evidence="12" key="1">
    <citation type="submission" date="2023-06" db="EMBL/GenBank/DDBJ databases">
        <authorList>
            <person name="Delattre M."/>
        </authorList>
    </citation>
    <scope>NUCLEOTIDE SEQUENCE</scope>
    <source>
        <strain evidence="12">AF72</strain>
    </source>
</reference>
<comment type="caution">
    <text evidence="12">The sequence shown here is derived from an EMBL/GenBank/DDBJ whole genome shotgun (WGS) entry which is preliminary data.</text>
</comment>
<evidence type="ECO:0000256" key="8">
    <source>
        <dbReference type="ARBA" id="ARBA00023242"/>
    </source>
</evidence>
<dbReference type="EMBL" id="CATQJA010001274">
    <property type="protein sequence ID" value="CAJ0566585.1"/>
    <property type="molecule type" value="Genomic_DNA"/>
</dbReference>
<evidence type="ECO:0000256" key="7">
    <source>
        <dbReference type="ARBA" id="ARBA00022839"/>
    </source>
</evidence>
<evidence type="ECO:0000256" key="9">
    <source>
        <dbReference type="ARBA" id="ARBA00025599"/>
    </source>
</evidence>
<keyword evidence="10" id="KW-1133">Transmembrane helix</keyword>
<keyword evidence="6" id="KW-0378">Hydrolase</keyword>
<evidence type="ECO:0000256" key="6">
    <source>
        <dbReference type="ARBA" id="ARBA00022801"/>
    </source>
</evidence>
<dbReference type="Proteomes" id="UP001177023">
    <property type="component" value="Unassembled WGS sequence"/>
</dbReference>
<dbReference type="GO" id="GO:0008408">
    <property type="term" value="F:3'-5' exonuclease activity"/>
    <property type="evidence" value="ECO:0007669"/>
    <property type="project" value="InterPro"/>
</dbReference>
<dbReference type="AlphaFoldDB" id="A0AA36CEC0"/>
<evidence type="ECO:0000256" key="10">
    <source>
        <dbReference type="SAM" id="Phobius"/>
    </source>
</evidence>
<dbReference type="SUPFAM" id="SSF53098">
    <property type="entry name" value="Ribonuclease H-like"/>
    <property type="match status" value="1"/>
</dbReference>
<dbReference type="InterPro" id="IPR037431">
    <property type="entry name" value="REX4_DEDDh_dom"/>
</dbReference>
<keyword evidence="4" id="KW-0698">rRNA processing</keyword>
<evidence type="ECO:0000256" key="2">
    <source>
        <dbReference type="ARBA" id="ARBA00010489"/>
    </source>
</evidence>
<evidence type="ECO:0000256" key="4">
    <source>
        <dbReference type="ARBA" id="ARBA00022552"/>
    </source>
</evidence>
<keyword evidence="10" id="KW-0472">Membrane</keyword>
<proteinExistence type="inferred from homology"/>
<dbReference type="GO" id="GO:0005634">
    <property type="term" value="C:nucleus"/>
    <property type="evidence" value="ECO:0007669"/>
    <property type="project" value="UniProtKB-SubCell"/>
</dbReference>
<protein>
    <recommendedName>
        <fullName evidence="3">RNA exonuclease 4</fullName>
    </recommendedName>
</protein>
<gene>
    <name evidence="12" type="ORF">MSPICULIGERA_LOCUS5179</name>
</gene>
<dbReference type="CDD" id="cd06144">
    <property type="entry name" value="REX4_like"/>
    <property type="match status" value="1"/>
</dbReference>
<keyword evidence="7" id="KW-0269">Exonuclease</keyword>
<comment type="function">
    <text evidence="9">Exoribonuclease involved in ribosome biosynthesis. Involved in the processing of ITS1, the internal transcribed spacer localized between the 18S and 5.8S rRNAs.</text>
</comment>
<keyword evidence="13" id="KW-1185">Reference proteome</keyword>
<feature type="domain" description="Exonuclease" evidence="11">
    <location>
        <begin position="88"/>
        <end position="251"/>
    </location>
</feature>
<keyword evidence="8" id="KW-0539">Nucleus</keyword>
<feature type="non-terminal residue" evidence="12">
    <location>
        <position position="259"/>
    </location>
</feature>
<dbReference type="PANTHER" id="PTHR12801">
    <property type="entry name" value="RNA EXONUCLEASE REXO1 / RECO3 FAMILY MEMBER-RELATED"/>
    <property type="match status" value="1"/>
</dbReference>
<dbReference type="InterPro" id="IPR036397">
    <property type="entry name" value="RNaseH_sf"/>
</dbReference>
<dbReference type="InterPro" id="IPR013520">
    <property type="entry name" value="Ribonucl_H"/>
</dbReference>
<dbReference type="PANTHER" id="PTHR12801:SF45">
    <property type="entry name" value="RNA EXONUCLEASE 4"/>
    <property type="match status" value="1"/>
</dbReference>
<keyword evidence="10" id="KW-0812">Transmembrane</keyword>
<dbReference type="Gene3D" id="3.30.420.10">
    <property type="entry name" value="Ribonuclease H-like superfamily/Ribonuclease H"/>
    <property type="match status" value="1"/>
</dbReference>
<comment type="subcellular location">
    <subcellularLocation>
        <location evidence="1">Nucleus</location>
    </subcellularLocation>
</comment>
<evidence type="ECO:0000256" key="1">
    <source>
        <dbReference type="ARBA" id="ARBA00004123"/>
    </source>
</evidence>
<evidence type="ECO:0000259" key="11">
    <source>
        <dbReference type="SMART" id="SM00479"/>
    </source>
</evidence>
<dbReference type="GO" id="GO:0003676">
    <property type="term" value="F:nucleic acid binding"/>
    <property type="evidence" value="ECO:0007669"/>
    <property type="project" value="InterPro"/>
</dbReference>
<name>A0AA36CEC0_9BILA</name>
<dbReference type="InterPro" id="IPR012337">
    <property type="entry name" value="RNaseH-like_sf"/>
</dbReference>
<accession>A0AA36CEC0</accession>
<dbReference type="GO" id="GO:0006364">
    <property type="term" value="P:rRNA processing"/>
    <property type="evidence" value="ECO:0007669"/>
    <property type="project" value="UniProtKB-KW"/>
</dbReference>
<evidence type="ECO:0000256" key="3">
    <source>
        <dbReference type="ARBA" id="ARBA00016937"/>
    </source>
</evidence>
<comment type="similarity">
    <text evidence="2">Belongs to the REXO4 family.</text>
</comment>
<organism evidence="12 13">
    <name type="scientific">Mesorhabditis spiculigera</name>
    <dbReference type="NCBI Taxonomy" id="96644"/>
    <lineage>
        <taxon>Eukaryota</taxon>
        <taxon>Metazoa</taxon>
        <taxon>Ecdysozoa</taxon>
        <taxon>Nematoda</taxon>
        <taxon>Chromadorea</taxon>
        <taxon>Rhabditida</taxon>
        <taxon>Rhabditina</taxon>
        <taxon>Rhabditomorpha</taxon>
        <taxon>Rhabditoidea</taxon>
        <taxon>Rhabditidae</taxon>
        <taxon>Mesorhabditinae</taxon>
        <taxon>Mesorhabditis</taxon>
    </lineage>
</organism>
<dbReference type="InterPro" id="IPR047021">
    <property type="entry name" value="REXO1/3/4-like"/>
</dbReference>
<evidence type="ECO:0000313" key="12">
    <source>
        <dbReference type="EMBL" id="CAJ0566585.1"/>
    </source>
</evidence>
<feature type="transmembrane region" description="Helical" evidence="10">
    <location>
        <begin position="6"/>
        <end position="28"/>
    </location>
</feature>
<keyword evidence="5" id="KW-0540">Nuclease</keyword>